<dbReference type="Pfam" id="PF01510">
    <property type="entry name" value="Amidase_2"/>
    <property type="match status" value="1"/>
</dbReference>
<dbReference type="Gene3D" id="3.40.80.10">
    <property type="entry name" value="Peptidoglycan recognition protein-like"/>
    <property type="match status" value="1"/>
</dbReference>
<reference evidence="5 6" key="1">
    <citation type="submission" date="2019-02" db="EMBL/GenBank/DDBJ databases">
        <title>Deep-cultivation of Planctomycetes and their phenomic and genomic characterization uncovers novel biology.</title>
        <authorList>
            <person name="Wiegand S."/>
            <person name="Jogler M."/>
            <person name="Boedeker C."/>
            <person name="Pinto D."/>
            <person name="Vollmers J."/>
            <person name="Rivas-Marin E."/>
            <person name="Kohn T."/>
            <person name="Peeters S.H."/>
            <person name="Heuer A."/>
            <person name="Rast P."/>
            <person name="Oberbeckmann S."/>
            <person name="Bunk B."/>
            <person name="Jeske O."/>
            <person name="Meyerdierks A."/>
            <person name="Storesund J.E."/>
            <person name="Kallscheuer N."/>
            <person name="Luecker S."/>
            <person name="Lage O.M."/>
            <person name="Pohl T."/>
            <person name="Merkel B.J."/>
            <person name="Hornburger P."/>
            <person name="Mueller R.-W."/>
            <person name="Bruemmer F."/>
            <person name="Labrenz M."/>
            <person name="Spormann A.M."/>
            <person name="Op den Camp H."/>
            <person name="Overmann J."/>
            <person name="Amann R."/>
            <person name="Jetten M.S.M."/>
            <person name="Mascher T."/>
            <person name="Medema M.H."/>
            <person name="Devos D.P."/>
            <person name="Kaster A.-K."/>
            <person name="Ovreas L."/>
            <person name="Rohde M."/>
            <person name="Galperin M.Y."/>
            <person name="Jogler C."/>
        </authorList>
    </citation>
    <scope>NUCLEOTIDE SEQUENCE [LARGE SCALE GENOMIC DNA]</scope>
    <source>
        <strain evidence="5 6">Spa11</strain>
    </source>
</reference>
<comment type="similarity">
    <text evidence="1">Belongs to the N-acetylmuramoyl-L-alanine amidase 2 family.</text>
</comment>
<name>A0A518K509_9BACT</name>
<evidence type="ECO:0000313" key="5">
    <source>
        <dbReference type="EMBL" id="QDV72881.1"/>
    </source>
</evidence>
<dbReference type="GO" id="GO:0008270">
    <property type="term" value="F:zinc ion binding"/>
    <property type="evidence" value="ECO:0007669"/>
    <property type="project" value="InterPro"/>
</dbReference>
<feature type="chain" id="PRO_5022040035" evidence="2">
    <location>
        <begin position="20"/>
        <end position="239"/>
    </location>
</feature>
<evidence type="ECO:0000256" key="1">
    <source>
        <dbReference type="ARBA" id="ARBA00007553"/>
    </source>
</evidence>
<protein>
    <submittedName>
        <fullName evidence="5">N-acetylmuramoyl-L-alanine amidase</fullName>
    </submittedName>
</protein>
<dbReference type="EMBL" id="CP036349">
    <property type="protein sequence ID" value="QDV72881.1"/>
    <property type="molecule type" value="Genomic_DNA"/>
</dbReference>
<dbReference type="AlphaFoldDB" id="A0A518K509"/>
<dbReference type="CDD" id="cd06583">
    <property type="entry name" value="PGRP"/>
    <property type="match status" value="1"/>
</dbReference>
<feature type="signal peptide" evidence="2">
    <location>
        <begin position="1"/>
        <end position="19"/>
    </location>
</feature>
<organism evidence="5 6">
    <name type="scientific">Botrimarina mediterranea</name>
    <dbReference type="NCBI Taxonomy" id="2528022"/>
    <lineage>
        <taxon>Bacteria</taxon>
        <taxon>Pseudomonadati</taxon>
        <taxon>Planctomycetota</taxon>
        <taxon>Planctomycetia</taxon>
        <taxon>Pirellulales</taxon>
        <taxon>Lacipirellulaceae</taxon>
        <taxon>Botrimarina</taxon>
    </lineage>
</organism>
<keyword evidence="2" id="KW-0732">Signal</keyword>
<dbReference type="SUPFAM" id="SSF55846">
    <property type="entry name" value="N-acetylmuramoyl-L-alanine amidase-like"/>
    <property type="match status" value="1"/>
</dbReference>
<evidence type="ECO:0000313" key="6">
    <source>
        <dbReference type="Proteomes" id="UP000316426"/>
    </source>
</evidence>
<dbReference type="KEGG" id="bmei:Spa11_10650"/>
<dbReference type="PANTHER" id="PTHR11022">
    <property type="entry name" value="PEPTIDOGLYCAN RECOGNITION PROTEIN"/>
    <property type="match status" value="1"/>
</dbReference>
<dbReference type="InterPro" id="IPR036505">
    <property type="entry name" value="Amidase/PGRP_sf"/>
</dbReference>
<evidence type="ECO:0000256" key="2">
    <source>
        <dbReference type="SAM" id="SignalP"/>
    </source>
</evidence>
<dbReference type="SMART" id="SM00644">
    <property type="entry name" value="Ami_2"/>
    <property type="match status" value="1"/>
</dbReference>
<feature type="domain" description="Peptidoglycan recognition protein family" evidence="4">
    <location>
        <begin position="29"/>
        <end position="179"/>
    </location>
</feature>
<dbReference type="GO" id="GO:0008745">
    <property type="term" value="F:N-acetylmuramoyl-L-alanine amidase activity"/>
    <property type="evidence" value="ECO:0007669"/>
    <property type="project" value="InterPro"/>
</dbReference>
<keyword evidence="6" id="KW-1185">Reference proteome</keyword>
<gene>
    <name evidence="5" type="ORF">Spa11_10650</name>
</gene>
<dbReference type="InterPro" id="IPR006619">
    <property type="entry name" value="PGRP_domain_met/bac"/>
</dbReference>
<dbReference type="SMART" id="SM00701">
    <property type="entry name" value="PGRP"/>
    <property type="match status" value="1"/>
</dbReference>
<feature type="domain" description="N-acetylmuramoyl-L-alanine amidase" evidence="3">
    <location>
        <begin position="42"/>
        <end position="187"/>
    </location>
</feature>
<accession>A0A518K509</accession>
<dbReference type="RefSeq" id="WP_145108913.1">
    <property type="nucleotide sequence ID" value="NZ_CP036349.1"/>
</dbReference>
<proteinExistence type="inferred from homology"/>
<sequence precursor="true">MKRLLLAAFAVLLTLPALAAERVAVPRPANFVTAEEWGSKPDPLPDSRRHTPRFVTLHHAGVTWTTDRDPVTFIRNMQAWGKRRPEIEQPPRDTFWADLPYHFLIAPDGRIFEGRPLEYEPESNTKYDLAGHLGVEMMGNFEEQRPSPAQVESAVRLAAWLVSKYDLPLEAISTHAKVAKNQTTCPGRDFNRYCQGDPWPFRTWVEQVLHGEEPAIELGEPLEGGPTVLITETLPVAKP</sequence>
<evidence type="ECO:0000259" key="3">
    <source>
        <dbReference type="SMART" id="SM00644"/>
    </source>
</evidence>
<dbReference type="InterPro" id="IPR015510">
    <property type="entry name" value="PGRP"/>
</dbReference>
<evidence type="ECO:0000259" key="4">
    <source>
        <dbReference type="SMART" id="SM00701"/>
    </source>
</evidence>
<dbReference type="PANTHER" id="PTHR11022:SF41">
    <property type="entry name" value="PEPTIDOGLYCAN-RECOGNITION PROTEIN LC-RELATED"/>
    <property type="match status" value="1"/>
</dbReference>
<dbReference type="GO" id="GO:0009253">
    <property type="term" value="P:peptidoglycan catabolic process"/>
    <property type="evidence" value="ECO:0007669"/>
    <property type="project" value="InterPro"/>
</dbReference>
<dbReference type="Proteomes" id="UP000316426">
    <property type="component" value="Chromosome"/>
</dbReference>
<dbReference type="InterPro" id="IPR002502">
    <property type="entry name" value="Amidase_domain"/>
</dbReference>